<dbReference type="InterPro" id="IPR029039">
    <property type="entry name" value="Flavoprotein-like_sf"/>
</dbReference>
<reference evidence="2 3" key="1">
    <citation type="journal article" date="2015" name="Genome Announc.">
        <title>Expanding the biotechnology potential of lactobacilli through comparative genomics of 213 strains and associated genera.</title>
        <authorList>
            <person name="Sun Z."/>
            <person name="Harris H.M."/>
            <person name="McCann A."/>
            <person name="Guo C."/>
            <person name="Argimon S."/>
            <person name="Zhang W."/>
            <person name="Yang X."/>
            <person name="Jeffery I.B."/>
            <person name="Cooney J.C."/>
            <person name="Kagawa T.F."/>
            <person name="Liu W."/>
            <person name="Song Y."/>
            <person name="Salvetti E."/>
            <person name="Wrobel A."/>
            <person name="Rasinkangas P."/>
            <person name="Parkhill J."/>
            <person name="Rea M.C."/>
            <person name="O'Sullivan O."/>
            <person name="Ritari J."/>
            <person name="Douillard F.P."/>
            <person name="Paul Ross R."/>
            <person name="Yang R."/>
            <person name="Briner A.E."/>
            <person name="Felis G.E."/>
            <person name="de Vos W.M."/>
            <person name="Barrangou R."/>
            <person name="Klaenhammer T.R."/>
            <person name="Caufield P.W."/>
            <person name="Cui Y."/>
            <person name="Zhang H."/>
            <person name="O'Toole P.W."/>
        </authorList>
    </citation>
    <scope>NUCLEOTIDE SEQUENCE [LARGE SCALE GENOMIC DNA]</scope>
    <source>
        <strain evidence="2 3">DSM 5007</strain>
    </source>
</reference>
<organism evidence="2 3">
    <name type="scientific">Paucilactobacillus suebicus DSM 5007 = KCTC 3549</name>
    <dbReference type="NCBI Taxonomy" id="1423807"/>
    <lineage>
        <taxon>Bacteria</taxon>
        <taxon>Bacillati</taxon>
        <taxon>Bacillota</taxon>
        <taxon>Bacilli</taxon>
        <taxon>Lactobacillales</taxon>
        <taxon>Lactobacillaceae</taxon>
        <taxon>Paucilactobacillus</taxon>
    </lineage>
</organism>
<accession>A0A0R1W5P1</accession>
<sequence length="154" mass="17037">MLILDKTLAIYYSRTGTTRRIAEQVASNTNADIYEITLAEALPNDMYAVAELATNQYETNHLPALNKLPVIDHYDTILIGGPVWSGKLATPIASLLQSVDFSNKNVAAFCTSTGSYAEYDSSFRQYCQTGNLFPGLYLGNSVNETRINQWVSQI</sequence>
<dbReference type="PATRIC" id="fig|1423807.3.peg.743"/>
<dbReference type="PROSITE" id="PS50902">
    <property type="entry name" value="FLAVODOXIN_LIKE"/>
    <property type="match status" value="1"/>
</dbReference>
<evidence type="ECO:0000313" key="3">
    <source>
        <dbReference type="Proteomes" id="UP000051820"/>
    </source>
</evidence>
<dbReference type="GO" id="GO:0010181">
    <property type="term" value="F:FMN binding"/>
    <property type="evidence" value="ECO:0007669"/>
    <property type="project" value="InterPro"/>
</dbReference>
<evidence type="ECO:0000259" key="1">
    <source>
        <dbReference type="PROSITE" id="PS50902"/>
    </source>
</evidence>
<dbReference type="AlphaFoldDB" id="A0A0R1W5P1"/>
<dbReference type="eggNOG" id="COG0716">
    <property type="taxonomic scope" value="Bacteria"/>
</dbReference>
<evidence type="ECO:0000313" key="2">
    <source>
        <dbReference type="EMBL" id="KRM11435.1"/>
    </source>
</evidence>
<dbReference type="Pfam" id="PF12682">
    <property type="entry name" value="Flavodoxin_4"/>
    <property type="match status" value="1"/>
</dbReference>
<name>A0A0R1W5P1_9LACO</name>
<dbReference type="InterPro" id="IPR008254">
    <property type="entry name" value="Flavodoxin/NO_synth"/>
</dbReference>
<comment type="caution">
    <text evidence="2">The sequence shown here is derived from an EMBL/GenBank/DDBJ whole genome shotgun (WGS) entry which is preliminary data.</text>
</comment>
<gene>
    <name evidence="2" type="ORF">FD16_GL000734</name>
</gene>
<dbReference type="STRING" id="1423807.FD16_GL000734"/>
<dbReference type="PANTHER" id="PTHR39201:SF1">
    <property type="entry name" value="FLAVODOXIN-LIKE DOMAIN-CONTAINING PROTEIN"/>
    <property type="match status" value="1"/>
</dbReference>
<dbReference type="OrthoDB" id="2049760at2"/>
<dbReference type="PANTHER" id="PTHR39201">
    <property type="entry name" value="EXPORTED PROTEIN-RELATED"/>
    <property type="match status" value="1"/>
</dbReference>
<dbReference type="Proteomes" id="UP000051820">
    <property type="component" value="Unassembled WGS sequence"/>
</dbReference>
<feature type="domain" description="Flavodoxin-like" evidence="1">
    <location>
        <begin position="7"/>
        <end position="154"/>
    </location>
</feature>
<dbReference type="GO" id="GO:0016651">
    <property type="term" value="F:oxidoreductase activity, acting on NAD(P)H"/>
    <property type="evidence" value="ECO:0007669"/>
    <property type="project" value="UniProtKB-ARBA"/>
</dbReference>
<protein>
    <submittedName>
        <fullName evidence="2">Flavodoxin</fullName>
    </submittedName>
</protein>
<keyword evidence="3" id="KW-1185">Reference proteome</keyword>
<dbReference type="Gene3D" id="3.40.50.360">
    <property type="match status" value="1"/>
</dbReference>
<dbReference type="EMBL" id="AZGF01000019">
    <property type="protein sequence ID" value="KRM11435.1"/>
    <property type="molecule type" value="Genomic_DNA"/>
</dbReference>
<dbReference type="SUPFAM" id="SSF52218">
    <property type="entry name" value="Flavoproteins"/>
    <property type="match status" value="1"/>
</dbReference>
<proteinExistence type="predicted"/>